<protein>
    <recommendedName>
        <fullName evidence="10">O-acyltransferase</fullName>
    </recommendedName>
</protein>
<dbReference type="InParanoid" id="A0A1Y2GLQ8"/>
<feature type="transmembrane region" description="Helical" evidence="13">
    <location>
        <begin position="94"/>
        <end position="116"/>
    </location>
</feature>
<dbReference type="RefSeq" id="XP_021881088.1">
    <property type="nucleotide sequence ID" value="XM_022027125.1"/>
</dbReference>
<dbReference type="PANTHER" id="PTHR10408">
    <property type="entry name" value="STEROL O-ACYLTRANSFERASE"/>
    <property type="match status" value="1"/>
</dbReference>
<dbReference type="STRING" id="64571.A0A1Y2GLQ8"/>
<dbReference type="PIRSF" id="PIRSF000439">
    <property type="entry name" value="Oat_ACAT_DAG_ARE"/>
    <property type="match status" value="1"/>
</dbReference>
<dbReference type="GO" id="GO:0034737">
    <property type="term" value="F:ergosterol O-acyltransferase activity"/>
    <property type="evidence" value="ECO:0007669"/>
    <property type="project" value="TreeGrafter"/>
</dbReference>
<keyword evidence="4 13" id="KW-0812">Transmembrane</keyword>
<dbReference type="OrthoDB" id="10039049at2759"/>
<evidence type="ECO:0000256" key="1">
    <source>
        <dbReference type="ARBA" id="ARBA00004477"/>
    </source>
</evidence>
<dbReference type="GO" id="GO:0008204">
    <property type="term" value="P:ergosterol metabolic process"/>
    <property type="evidence" value="ECO:0007669"/>
    <property type="project" value="TreeGrafter"/>
</dbReference>
<feature type="active site" evidence="11">
    <location>
        <position position="401"/>
    </location>
</feature>
<evidence type="ECO:0000313" key="14">
    <source>
        <dbReference type="EMBL" id="ORZ14956.1"/>
    </source>
</evidence>
<dbReference type="FunCoup" id="A0A1Y2GLQ8">
    <property type="interactions" value="192"/>
</dbReference>
<feature type="transmembrane region" description="Helical" evidence="13">
    <location>
        <begin position="414"/>
        <end position="430"/>
    </location>
</feature>
<evidence type="ECO:0000256" key="7">
    <source>
        <dbReference type="ARBA" id="ARBA00023136"/>
    </source>
</evidence>
<feature type="transmembrane region" description="Helical" evidence="13">
    <location>
        <begin position="65"/>
        <end position="88"/>
    </location>
</feature>
<keyword evidence="15" id="KW-1185">Reference proteome</keyword>
<dbReference type="GeneID" id="33568968"/>
<sequence length="464" mass="53248">MGAYGLITFDEEWTRVGRAFGGTLFSSFSQDAIMLAISDFGLVFSTGIAFVLIKVIAKGWMRYRVAGMVIQHCVQASFLLTAIAWTIWRDWPWVQSGFFTLHAITMLMKIHSYIAYNGDLSEKLLQLKQNEAAYALIKKRDPELIDDISKSNSGNCEFPNNHSSNDSSPDNSSTDSLIREQKKGANRRRHHRRASEAAAALLHDPSTHTTAANASLLAADIEELKGELRCQNGELWPANVTVANFLDYLIVPSLIYELQYPRTDRIRPMYVFEKSVATLGTFTLLYLTTEHYIYPVVFDPAISPLRALVLLMIPFMMNYLMIFYIIFECICNAFAELSRFADRNFYEDWWNCTSFDEWARKWNKPVHHFLLRHVYDSSIESFHLSKSKAAIATFFLSSCVHELVMMVVTRKVRLYLFVLQMFQLPLIWMGNHKAIREKPRLANAFFWLGMFCGPPLLGVAYCYA</sequence>
<evidence type="ECO:0000256" key="5">
    <source>
        <dbReference type="ARBA" id="ARBA00022824"/>
    </source>
</evidence>
<dbReference type="InterPro" id="IPR014371">
    <property type="entry name" value="Oat_ACAT_DAG_ARE"/>
</dbReference>
<comment type="similarity">
    <text evidence="2 10">Belongs to the membrane-bound acyltransferase family. Sterol o-acyltransferase subfamily.</text>
</comment>
<organism evidence="14 15">
    <name type="scientific">Lobosporangium transversale</name>
    <dbReference type="NCBI Taxonomy" id="64571"/>
    <lineage>
        <taxon>Eukaryota</taxon>
        <taxon>Fungi</taxon>
        <taxon>Fungi incertae sedis</taxon>
        <taxon>Mucoromycota</taxon>
        <taxon>Mortierellomycotina</taxon>
        <taxon>Mortierellomycetes</taxon>
        <taxon>Mortierellales</taxon>
        <taxon>Mortierellaceae</taxon>
        <taxon>Lobosporangium</taxon>
    </lineage>
</organism>
<comment type="caution">
    <text evidence="14">The sequence shown here is derived from an EMBL/GenBank/DDBJ whole genome shotgun (WGS) entry which is preliminary data.</text>
</comment>
<evidence type="ECO:0000256" key="10">
    <source>
        <dbReference type="PIRNR" id="PIRNR000439"/>
    </source>
</evidence>
<accession>A0A1Y2GLQ8</accession>
<gene>
    <name evidence="14" type="ORF">BCR41DRAFT_377871</name>
</gene>
<feature type="transmembrane region" description="Helical" evidence="13">
    <location>
        <begin position="442"/>
        <end position="461"/>
    </location>
</feature>
<evidence type="ECO:0000256" key="6">
    <source>
        <dbReference type="ARBA" id="ARBA00022989"/>
    </source>
</evidence>
<feature type="transmembrane region" description="Helical" evidence="13">
    <location>
        <begin position="307"/>
        <end position="335"/>
    </location>
</feature>
<dbReference type="GO" id="GO:0005789">
    <property type="term" value="C:endoplasmic reticulum membrane"/>
    <property type="evidence" value="ECO:0007669"/>
    <property type="project" value="UniProtKB-SubCell"/>
</dbReference>
<comment type="subcellular location">
    <subcellularLocation>
        <location evidence="1 10">Endoplasmic reticulum membrane</location>
        <topology evidence="1 10">Multi-pass membrane protein</topology>
    </subcellularLocation>
</comment>
<evidence type="ECO:0000256" key="2">
    <source>
        <dbReference type="ARBA" id="ARBA00009010"/>
    </source>
</evidence>
<keyword evidence="5 10" id="KW-0256">Endoplasmic reticulum</keyword>
<name>A0A1Y2GLQ8_9FUNG</name>
<keyword evidence="6 13" id="KW-1133">Transmembrane helix</keyword>
<dbReference type="PANTHER" id="PTHR10408:SF9">
    <property type="entry name" value="STEROL O-ACYLTRANSFERASE 2-RELATED"/>
    <property type="match status" value="1"/>
</dbReference>
<evidence type="ECO:0000256" key="8">
    <source>
        <dbReference type="ARBA" id="ARBA00023315"/>
    </source>
</evidence>
<feature type="compositionally biased region" description="Low complexity" evidence="12">
    <location>
        <begin position="160"/>
        <end position="176"/>
    </location>
</feature>
<evidence type="ECO:0000256" key="12">
    <source>
        <dbReference type="SAM" id="MobiDB-lite"/>
    </source>
</evidence>
<reference evidence="14 15" key="1">
    <citation type="submission" date="2016-07" db="EMBL/GenBank/DDBJ databases">
        <title>Pervasive Adenine N6-methylation of Active Genes in Fungi.</title>
        <authorList>
            <consortium name="DOE Joint Genome Institute"/>
            <person name="Mondo S.J."/>
            <person name="Dannebaum R.O."/>
            <person name="Kuo R.C."/>
            <person name="Labutti K."/>
            <person name="Haridas S."/>
            <person name="Kuo A."/>
            <person name="Salamov A."/>
            <person name="Ahrendt S.R."/>
            <person name="Lipzen A."/>
            <person name="Sullivan W."/>
            <person name="Andreopoulos W.B."/>
            <person name="Clum A."/>
            <person name="Lindquist E."/>
            <person name="Daum C."/>
            <person name="Ramamoorthy G.K."/>
            <person name="Gryganskyi A."/>
            <person name="Culley D."/>
            <person name="Magnuson J.K."/>
            <person name="James T.Y."/>
            <person name="O'Malley M.A."/>
            <person name="Stajich J.E."/>
            <person name="Spatafora J.W."/>
            <person name="Visel A."/>
            <person name="Grigoriev I.V."/>
        </authorList>
    </citation>
    <scope>NUCLEOTIDE SEQUENCE [LARGE SCALE GENOMIC DNA]</scope>
    <source>
        <strain evidence="14 15">NRRL 3116</strain>
    </source>
</reference>
<evidence type="ECO:0000256" key="9">
    <source>
        <dbReference type="ARBA" id="ARBA00023568"/>
    </source>
</evidence>
<feature type="transmembrane region" description="Helical" evidence="13">
    <location>
        <begin position="32"/>
        <end position="53"/>
    </location>
</feature>
<dbReference type="InterPro" id="IPR004299">
    <property type="entry name" value="MBOAT_fam"/>
</dbReference>
<feature type="region of interest" description="Disordered" evidence="12">
    <location>
        <begin position="155"/>
        <end position="202"/>
    </location>
</feature>
<feature type="compositionally biased region" description="Basic residues" evidence="12">
    <location>
        <begin position="184"/>
        <end position="193"/>
    </location>
</feature>
<evidence type="ECO:0000313" key="15">
    <source>
        <dbReference type="Proteomes" id="UP000193648"/>
    </source>
</evidence>
<proteinExistence type="inferred from homology"/>
<keyword evidence="8 10" id="KW-0012">Acyltransferase</keyword>
<dbReference type="EMBL" id="MCFF01000020">
    <property type="protein sequence ID" value="ORZ14956.1"/>
    <property type="molecule type" value="Genomic_DNA"/>
</dbReference>
<keyword evidence="3 10" id="KW-0808">Transferase</keyword>
<evidence type="ECO:0000256" key="13">
    <source>
        <dbReference type="SAM" id="Phobius"/>
    </source>
</evidence>
<evidence type="ECO:0000256" key="11">
    <source>
        <dbReference type="PIRSR" id="PIRSR000439-1"/>
    </source>
</evidence>
<dbReference type="AlphaFoldDB" id="A0A1Y2GLQ8"/>
<evidence type="ECO:0000256" key="4">
    <source>
        <dbReference type="ARBA" id="ARBA00022692"/>
    </source>
</evidence>
<feature type="transmembrane region" description="Helical" evidence="13">
    <location>
        <begin position="269"/>
        <end position="287"/>
    </location>
</feature>
<dbReference type="Proteomes" id="UP000193648">
    <property type="component" value="Unassembled WGS sequence"/>
</dbReference>
<comment type="function">
    <text evidence="9">Sterol O-acyltransferase that catalyzes the formation of stery esters.</text>
</comment>
<keyword evidence="7 10" id="KW-0472">Membrane</keyword>
<evidence type="ECO:0000256" key="3">
    <source>
        <dbReference type="ARBA" id="ARBA00022679"/>
    </source>
</evidence>
<dbReference type="Pfam" id="PF03062">
    <property type="entry name" value="MBOAT"/>
    <property type="match status" value="1"/>
</dbReference>